<feature type="chain" id="PRO_5005488448" description="Aspartyl/asparaginy/proline hydroxylase domain-containing protein" evidence="2">
    <location>
        <begin position="21"/>
        <end position="513"/>
    </location>
</feature>
<dbReference type="InterPro" id="IPR007803">
    <property type="entry name" value="Asp/Arg/Pro-Hydrxlase"/>
</dbReference>
<comment type="similarity">
    <text evidence="1">Belongs to the aspartyl/asparaginyl beta-hydroxylase family.</text>
</comment>
<dbReference type="Gene3D" id="2.60.120.330">
    <property type="entry name" value="B-lactam Antibiotic, Isopenicillin N Synthase, Chain"/>
    <property type="match status" value="1"/>
</dbReference>
<proteinExistence type="inferred from homology"/>
<reference evidence="4" key="1">
    <citation type="submission" date="2014-05" db="EMBL/GenBank/DDBJ databases">
        <authorList>
            <person name="Chronopoulou M."/>
        </authorList>
    </citation>
    <scope>NUCLEOTIDE SEQUENCE</scope>
    <source>
        <tissue evidence="4">Whole organism</tissue>
    </source>
</reference>
<dbReference type="EMBL" id="HACA01016638">
    <property type="protein sequence ID" value="CDW33999.1"/>
    <property type="molecule type" value="Transcribed_RNA"/>
</dbReference>
<dbReference type="Pfam" id="PF05118">
    <property type="entry name" value="Asp_Arg_Hydrox"/>
    <property type="match status" value="1"/>
</dbReference>
<evidence type="ECO:0000313" key="4">
    <source>
        <dbReference type="EMBL" id="CDW33999.1"/>
    </source>
</evidence>
<dbReference type="PANTHER" id="PTHR12366">
    <property type="entry name" value="ASPARTYL/ASPARAGINYL BETA-HYDROXYLASE"/>
    <property type="match status" value="1"/>
</dbReference>
<feature type="domain" description="Aspartyl/asparaginy/proline hydroxylase" evidence="3">
    <location>
        <begin position="338"/>
        <end position="491"/>
    </location>
</feature>
<dbReference type="GO" id="GO:0062101">
    <property type="term" value="F:peptidyl-aspartic acid 3-dioxygenase activity"/>
    <property type="evidence" value="ECO:0007669"/>
    <property type="project" value="InterPro"/>
</dbReference>
<dbReference type="InterPro" id="IPR027443">
    <property type="entry name" value="IPNS-like_sf"/>
</dbReference>
<evidence type="ECO:0000256" key="2">
    <source>
        <dbReference type="SAM" id="SignalP"/>
    </source>
</evidence>
<organism evidence="4">
    <name type="scientific">Lepeophtheirus salmonis</name>
    <name type="common">Salmon louse</name>
    <name type="synonym">Caligus salmonis</name>
    <dbReference type="NCBI Taxonomy" id="72036"/>
    <lineage>
        <taxon>Eukaryota</taxon>
        <taxon>Metazoa</taxon>
        <taxon>Ecdysozoa</taxon>
        <taxon>Arthropoda</taxon>
        <taxon>Crustacea</taxon>
        <taxon>Multicrustacea</taxon>
        <taxon>Hexanauplia</taxon>
        <taxon>Copepoda</taxon>
        <taxon>Siphonostomatoida</taxon>
        <taxon>Caligidae</taxon>
        <taxon>Lepeophtheirus</taxon>
    </lineage>
</organism>
<dbReference type="GO" id="GO:0005783">
    <property type="term" value="C:endoplasmic reticulum"/>
    <property type="evidence" value="ECO:0007669"/>
    <property type="project" value="TreeGrafter"/>
</dbReference>
<evidence type="ECO:0000259" key="3">
    <source>
        <dbReference type="Pfam" id="PF05118"/>
    </source>
</evidence>
<dbReference type="InterPro" id="IPR039038">
    <property type="entry name" value="ASPH"/>
</dbReference>
<dbReference type="OrthoDB" id="438431at2759"/>
<name>A0A0K2U6W3_LEPSM</name>
<evidence type="ECO:0000256" key="1">
    <source>
        <dbReference type="ARBA" id="ARBA00007730"/>
    </source>
</evidence>
<keyword evidence="2" id="KW-0732">Signal</keyword>
<dbReference type="PANTHER" id="PTHR12366:SF32">
    <property type="entry name" value="ASPARTATE BETA-HYDROXYLASE ISOFORM X1"/>
    <property type="match status" value="1"/>
</dbReference>
<accession>A0A0K2U6W3</accession>
<protein>
    <recommendedName>
        <fullName evidence="3">Aspartyl/asparaginy/proline hydroxylase domain-containing protein</fullName>
    </recommendedName>
</protein>
<dbReference type="AlphaFoldDB" id="A0A0K2U6W3"/>
<sequence>MITFSRIILILFSYFSIVKSSELCGLEPPKEGNSCGGQEFENNGIEVKWEREMYSKSLYTTDTEWPYKDSLDEADDYIAHDPDKAIQLFNNILNDVKSNRAIYARARTKQIHYVEKENVKIQKEIVDDFTHVIKDKEALKTIWASAYYQLRTIFELSKKLFFDREIDILEYLLFERTEDAFKALSVDTLVSDLIESLYIRRKFEDGAKAFEKALNLTKERNISFTSNYVNFLYGITLKEIRDRKREGNKILRNIEPEGVSQKAITIESLVDKCRKFDFKEVEIEKILKEASKLHMIVSLDQKPIEFIEGIKNQAVWSMESDKEITVHEEEISTLIEIWPSIKKEAEDLTKNITWEAGWLRSPSNWNVTGNWSEYQLFSFGNKRHHQCSRAQETCNFFRLFKASSRFFKGTIKFSVLSPGTKINSFHGPSNTVLRAYLGLSVPHGVKFQIGRKNSINLEEGKVVIFDNSFDRTLINHSPTENLLILSFDLPNPDLDLDTKAVKYAHEARSYFLF</sequence>
<feature type="signal peptide" evidence="2">
    <location>
        <begin position="1"/>
        <end position="20"/>
    </location>
</feature>